<organism evidence="2 3">
    <name type="scientific">Legionella beliardensis</name>
    <dbReference type="NCBI Taxonomy" id="91822"/>
    <lineage>
        <taxon>Bacteria</taxon>
        <taxon>Pseudomonadati</taxon>
        <taxon>Pseudomonadota</taxon>
        <taxon>Gammaproteobacteria</taxon>
        <taxon>Legionellales</taxon>
        <taxon>Legionellaceae</taxon>
        <taxon>Legionella</taxon>
    </lineage>
</organism>
<feature type="signal peptide" evidence="1">
    <location>
        <begin position="1"/>
        <end position="22"/>
    </location>
</feature>
<dbReference type="OrthoDB" id="5652607at2"/>
<dbReference type="Proteomes" id="UP000254968">
    <property type="component" value="Unassembled WGS sequence"/>
</dbReference>
<name>A0A378I994_9GAMM</name>
<accession>A0A378I994</accession>
<dbReference type="AlphaFoldDB" id="A0A378I994"/>
<dbReference type="EMBL" id="UGNV01000001">
    <property type="protein sequence ID" value="STX28954.1"/>
    <property type="molecule type" value="Genomic_DNA"/>
</dbReference>
<keyword evidence="3" id="KW-1185">Reference proteome</keyword>
<keyword evidence="1" id="KW-0732">Signal</keyword>
<evidence type="ECO:0000313" key="2">
    <source>
        <dbReference type="EMBL" id="STX28954.1"/>
    </source>
</evidence>
<proteinExistence type="predicted"/>
<reference evidence="2 3" key="1">
    <citation type="submission" date="2018-06" db="EMBL/GenBank/DDBJ databases">
        <authorList>
            <consortium name="Pathogen Informatics"/>
            <person name="Doyle S."/>
        </authorList>
    </citation>
    <scope>NUCLEOTIDE SEQUENCE [LARGE SCALE GENOMIC DNA]</scope>
    <source>
        <strain evidence="2 3">NCTC13315</strain>
    </source>
</reference>
<evidence type="ECO:0000256" key="1">
    <source>
        <dbReference type="SAM" id="SignalP"/>
    </source>
</evidence>
<protein>
    <submittedName>
        <fullName evidence="2">Uncharacterized protein</fullName>
    </submittedName>
</protein>
<feature type="chain" id="PRO_5016673443" evidence="1">
    <location>
        <begin position="23"/>
        <end position="122"/>
    </location>
</feature>
<dbReference type="RefSeq" id="WP_115302662.1">
    <property type="nucleotide sequence ID" value="NZ_CAAAHO010000004.1"/>
</dbReference>
<gene>
    <name evidence="2" type="ORF">NCTC13315_01488</name>
</gene>
<sequence length="122" mass="13353">MKVKQKGLISLAALVLSSATYATDLLATRHYEFEPNQGKVLTNPFLWQLTMTCTLSTQDEKSSLTAHMLKYTGIVNNHVLKEGEEVSLDIKDQDTLNISVDGSAQVEITNHGASVITADCEL</sequence>
<evidence type="ECO:0000313" key="3">
    <source>
        <dbReference type="Proteomes" id="UP000254968"/>
    </source>
</evidence>